<dbReference type="Proteomes" id="UP000242501">
    <property type="component" value="Unassembled WGS sequence"/>
</dbReference>
<keyword evidence="3 5" id="KW-1133">Transmembrane helix</keyword>
<dbReference type="STRING" id="1219383.SAMN05421733_10696"/>
<dbReference type="GO" id="GO:0016020">
    <property type="term" value="C:membrane"/>
    <property type="evidence" value="ECO:0007669"/>
    <property type="project" value="UniProtKB-SubCell"/>
</dbReference>
<evidence type="ECO:0000259" key="6">
    <source>
        <dbReference type="Pfam" id="PF00324"/>
    </source>
</evidence>
<keyword evidence="2 5" id="KW-0812">Transmembrane</keyword>
<gene>
    <name evidence="7" type="ORF">SAMN05421733_10696</name>
</gene>
<evidence type="ECO:0000313" key="7">
    <source>
        <dbReference type="EMBL" id="SDB94613.1"/>
    </source>
</evidence>
<evidence type="ECO:0000256" key="2">
    <source>
        <dbReference type="ARBA" id="ARBA00022692"/>
    </source>
</evidence>
<dbReference type="RefSeq" id="WP_092748203.1">
    <property type="nucleotide sequence ID" value="NZ_FMYL01000006.1"/>
</dbReference>
<dbReference type="Pfam" id="PF00324">
    <property type="entry name" value="AA_permease"/>
    <property type="match status" value="1"/>
</dbReference>
<dbReference type="PANTHER" id="PTHR42770">
    <property type="entry name" value="AMINO ACID TRANSPORTER-RELATED"/>
    <property type="match status" value="1"/>
</dbReference>
<feature type="transmembrane region" description="Helical" evidence="5">
    <location>
        <begin position="197"/>
        <end position="219"/>
    </location>
</feature>
<feature type="transmembrane region" description="Helical" evidence="5">
    <location>
        <begin position="45"/>
        <end position="67"/>
    </location>
</feature>
<evidence type="ECO:0000256" key="5">
    <source>
        <dbReference type="SAM" id="Phobius"/>
    </source>
</evidence>
<accession>A0A1G6HKC4</accession>
<dbReference type="InterPro" id="IPR050367">
    <property type="entry name" value="APC_superfamily"/>
</dbReference>
<evidence type="ECO:0000256" key="3">
    <source>
        <dbReference type="ARBA" id="ARBA00022989"/>
    </source>
</evidence>
<reference evidence="8" key="1">
    <citation type="submission" date="2016-09" db="EMBL/GenBank/DDBJ databases">
        <authorList>
            <person name="Varghese N."/>
            <person name="Submissions S."/>
        </authorList>
    </citation>
    <scope>NUCLEOTIDE SEQUENCE [LARGE SCALE GENOMIC DNA]</scope>
    <source>
        <strain evidence="8">ANC 4422</strain>
    </source>
</reference>
<feature type="transmembrane region" description="Helical" evidence="5">
    <location>
        <begin position="364"/>
        <end position="390"/>
    </location>
</feature>
<dbReference type="GO" id="GO:0055085">
    <property type="term" value="P:transmembrane transport"/>
    <property type="evidence" value="ECO:0007669"/>
    <property type="project" value="InterPro"/>
</dbReference>
<feature type="transmembrane region" description="Helical" evidence="5">
    <location>
        <begin position="130"/>
        <end position="148"/>
    </location>
</feature>
<keyword evidence="4 5" id="KW-0472">Membrane</keyword>
<dbReference type="OrthoDB" id="9804700at2"/>
<feature type="domain" description="Amino acid permease/ SLC12A" evidence="6">
    <location>
        <begin position="29"/>
        <end position="464"/>
    </location>
</feature>
<dbReference type="PANTHER" id="PTHR42770:SF16">
    <property type="entry name" value="AMINO ACID PERMEASE"/>
    <property type="match status" value="1"/>
</dbReference>
<organism evidence="7 8">
    <name type="scientific">Acinetobacter boissieri</name>
    <dbReference type="NCBI Taxonomy" id="1219383"/>
    <lineage>
        <taxon>Bacteria</taxon>
        <taxon>Pseudomonadati</taxon>
        <taxon>Pseudomonadota</taxon>
        <taxon>Gammaproteobacteria</taxon>
        <taxon>Moraxellales</taxon>
        <taxon>Moraxellaceae</taxon>
        <taxon>Acinetobacter</taxon>
    </lineage>
</organism>
<keyword evidence="8" id="KW-1185">Reference proteome</keyword>
<sequence>MSSENKLKSGSLGLFSIVFFVVAAASPLTGIVGVLPVAFSLGNGAGVPGVYLLAGILLVLFSFGFVAMSKHTSESGAFYAYISKGLGFSSGLAGLNLALLGYICMQFAISAMFGFFTDELIKSFHIHSPIPWWGYSIFMQIIVILLGISKVEIGGKVLGLLMIFEIGIVMLLDYAILHRTSTIEFSSFAPSTLFSGNFGIAMVFAICSFIGFEATALYAEECKNPEKNISRATFIAVIIITLFFSFSAWAVIQHLTSLSKTVNFASIDATTLIFSMTQQLLGDWAVQAMSILLVTSLFAANQAFHNSLSRYLFTMGRDKLAWSRLSDIHKKHQTPYMAGIVQGIFMIIMLLLFGLFKLDPMNNVFAWSSVLGSMAILALQVGVCFAVIRFFKMNKHLNVSKWSAVIAPAISAAGMTYVLFNVFENLKVISGSSSPVLLALPWIILGTILLGFLKALHVKYQNKKVTLPILER</sequence>
<feature type="transmembrane region" description="Helical" evidence="5">
    <location>
        <begin position="157"/>
        <end position="177"/>
    </location>
</feature>
<feature type="transmembrane region" description="Helical" evidence="5">
    <location>
        <begin position="88"/>
        <end position="110"/>
    </location>
</feature>
<feature type="transmembrane region" description="Helical" evidence="5">
    <location>
        <begin position="12"/>
        <end position="39"/>
    </location>
</feature>
<dbReference type="PIRSF" id="PIRSF006060">
    <property type="entry name" value="AA_transporter"/>
    <property type="match status" value="1"/>
</dbReference>
<feature type="transmembrane region" description="Helical" evidence="5">
    <location>
        <begin position="284"/>
        <end position="304"/>
    </location>
</feature>
<protein>
    <submittedName>
        <fullName evidence="7">Amino acid transporter</fullName>
    </submittedName>
</protein>
<dbReference type="InterPro" id="IPR004841">
    <property type="entry name" value="AA-permease/SLC12A_dom"/>
</dbReference>
<dbReference type="EMBL" id="FMYL01000006">
    <property type="protein sequence ID" value="SDB94613.1"/>
    <property type="molecule type" value="Genomic_DNA"/>
</dbReference>
<dbReference type="AlphaFoldDB" id="A0A1G6HKC4"/>
<evidence type="ECO:0000256" key="1">
    <source>
        <dbReference type="ARBA" id="ARBA00004141"/>
    </source>
</evidence>
<feature type="transmembrane region" description="Helical" evidence="5">
    <location>
        <begin position="402"/>
        <end position="423"/>
    </location>
</feature>
<feature type="transmembrane region" description="Helical" evidence="5">
    <location>
        <begin position="435"/>
        <end position="456"/>
    </location>
</feature>
<dbReference type="Gene3D" id="1.20.1740.10">
    <property type="entry name" value="Amino acid/polyamine transporter I"/>
    <property type="match status" value="1"/>
</dbReference>
<evidence type="ECO:0000313" key="8">
    <source>
        <dbReference type="Proteomes" id="UP000242501"/>
    </source>
</evidence>
<feature type="transmembrane region" description="Helical" evidence="5">
    <location>
        <begin position="231"/>
        <end position="252"/>
    </location>
</feature>
<name>A0A1G6HKC4_9GAMM</name>
<feature type="transmembrane region" description="Helical" evidence="5">
    <location>
        <begin position="336"/>
        <end position="358"/>
    </location>
</feature>
<evidence type="ECO:0000256" key="4">
    <source>
        <dbReference type="ARBA" id="ARBA00023136"/>
    </source>
</evidence>
<proteinExistence type="predicted"/>
<comment type="subcellular location">
    <subcellularLocation>
        <location evidence="1">Membrane</location>
        <topology evidence="1">Multi-pass membrane protein</topology>
    </subcellularLocation>
</comment>